<sequence>MLAASVSHPESRLLMMWHTIGDGQPRPDTIESVSGDFILAALCCLLVKRVARYESRKH</sequence>
<name>A0A699WMT8_TANCI</name>
<accession>A0A699WMT8</accession>
<reference evidence="1" key="1">
    <citation type="journal article" date="2019" name="Sci. Rep.">
        <title>Draft genome of Tanacetum cinerariifolium, the natural source of mosquito coil.</title>
        <authorList>
            <person name="Yamashiro T."/>
            <person name="Shiraishi A."/>
            <person name="Satake H."/>
            <person name="Nakayama K."/>
        </authorList>
    </citation>
    <scope>NUCLEOTIDE SEQUENCE</scope>
</reference>
<evidence type="ECO:0000313" key="1">
    <source>
        <dbReference type="EMBL" id="GFD48463.1"/>
    </source>
</evidence>
<protein>
    <submittedName>
        <fullName evidence="1">Uncharacterized protein</fullName>
    </submittedName>
</protein>
<proteinExistence type="predicted"/>
<dbReference type="AlphaFoldDB" id="A0A699WMT8"/>
<comment type="caution">
    <text evidence="1">The sequence shown here is derived from an EMBL/GenBank/DDBJ whole genome shotgun (WGS) entry which is preliminary data.</text>
</comment>
<organism evidence="1">
    <name type="scientific">Tanacetum cinerariifolium</name>
    <name type="common">Dalmatian daisy</name>
    <name type="synonym">Chrysanthemum cinerariifolium</name>
    <dbReference type="NCBI Taxonomy" id="118510"/>
    <lineage>
        <taxon>Eukaryota</taxon>
        <taxon>Viridiplantae</taxon>
        <taxon>Streptophyta</taxon>
        <taxon>Embryophyta</taxon>
        <taxon>Tracheophyta</taxon>
        <taxon>Spermatophyta</taxon>
        <taxon>Magnoliopsida</taxon>
        <taxon>eudicotyledons</taxon>
        <taxon>Gunneridae</taxon>
        <taxon>Pentapetalae</taxon>
        <taxon>asterids</taxon>
        <taxon>campanulids</taxon>
        <taxon>Asterales</taxon>
        <taxon>Asteraceae</taxon>
        <taxon>Asteroideae</taxon>
        <taxon>Anthemideae</taxon>
        <taxon>Anthemidinae</taxon>
        <taxon>Tanacetum</taxon>
    </lineage>
</organism>
<feature type="non-terminal residue" evidence="1">
    <location>
        <position position="58"/>
    </location>
</feature>
<gene>
    <name evidence="1" type="ORF">Tci_920432</name>
</gene>
<dbReference type="EMBL" id="BKCJ011722667">
    <property type="protein sequence ID" value="GFD48463.1"/>
    <property type="molecule type" value="Genomic_DNA"/>
</dbReference>